<dbReference type="EMBL" id="CP016177">
    <property type="protein sequence ID" value="ANO31790.1"/>
    <property type="molecule type" value="Genomic_DNA"/>
</dbReference>
<reference evidence="1 2" key="1">
    <citation type="submission" date="2016-06" db="EMBL/GenBank/DDBJ databases">
        <title>Adaptive Radiation by Waves of Gene Transfer Leads to Fine-Scale Resource Partitioning in Marine Microbes.</title>
        <authorList>
            <person name="Hehemann J.-H."/>
            <person name="Arevalo P."/>
            <person name="Datta M.S."/>
            <person name="Yu X."/>
            <person name="Corzett C."/>
            <person name="Henschel A."/>
            <person name="Preheim S.P."/>
            <person name="Timberlake S."/>
            <person name="Alm E.J."/>
            <person name="Polz M.F."/>
        </authorList>
    </citation>
    <scope>NUCLEOTIDE SEQUENCE [LARGE SCALE GENOMIC DNA]</scope>
    <source>
        <strain evidence="1 2">FF50</strain>
    </source>
</reference>
<protein>
    <submittedName>
        <fullName evidence="1">Uncharacterized protein</fullName>
    </submittedName>
</protein>
<accession>A0AAN1CQP8</accession>
<organism evidence="1 2">
    <name type="scientific">Vibrio breoganii</name>
    <dbReference type="NCBI Taxonomy" id="553239"/>
    <lineage>
        <taxon>Bacteria</taxon>
        <taxon>Pseudomonadati</taxon>
        <taxon>Pseudomonadota</taxon>
        <taxon>Gammaproteobacteria</taxon>
        <taxon>Vibrionales</taxon>
        <taxon>Vibrionaceae</taxon>
        <taxon>Vibrio</taxon>
    </lineage>
</organism>
<dbReference type="AlphaFoldDB" id="A0AAN1CQP8"/>
<gene>
    <name evidence="1" type="ORF">A6E01_00625</name>
</gene>
<dbReference type="KEGG" id="vbr:A6E01_00625"/>
<evidence type="ECO:0000313" key="2">
    <source>
        <dbReference type="Proteomes" id="UP000092018"/>
    </source>
</evidence>
<sequence length="90" mass="10592">MIAFSLAQEEFREWYRLWRRRVNNGWFVFLRSRAQIGRLRISRANGSLLGITKIIRMMKNKILAWKASKTNGILRAIGKPIAFLLPEICE</sequence>
<name>A0AAN1CQP8_9VIBR</name>
<evidence type="ECO:0000313" key="1">
    <source>
        <dbReference type="EMBL" id="ANO31790.1"/>
    </source>
</evidence>
<proteinExistence type="predicted"/>
<dbReference type="Proteomes" id="UP000092018">
    <property type="component" value="Chromosome 1"/>
</dbReference>